<dbReference type="PANTHER" id="PTHR10133:SF27">
    <property type="entry name" value="DNA POLYMERASE NU"/>
    <property type="match status" value="1"/>
</dbReference>
<dbReference type="Gene3D" id="3.30.420.10">
    <property type="entry name" value="Ribonuclease H-like superfamily/Ribonuclease H"/>
    <property type="match status" value="1"/>
</dbReference>
<dbReference type="SMART" id="SM00482">
    <property type="entry name" value="POLAc"/>
    <property type="match status" value="1"/>
</dbReference>
<evidence type="ECO:0000256" key="4">
    <source>
        <dbReference type="ARBA" id="ARBA00049244"/>
    </source>
</evidence>
<sequence length="722" mass="80402">MDHNSASARAHVNFATAGLKLRKLAVDFETELIDKARLAPAPVCLTWQFEGDAAPSICVGDEMRARFAAWLEDPSILFIGANIAYDMAVAAEAWPELRCLIFQAYEEDRVTDVQIRQKLLDIASGCYMGRFVSGGLFIKHLYDLESLAKRCAGIILSKDEWRLSYGRFVGLPLSAWPDRAREVQAEARVTLLELTRKWAHVPASKVPAAVKKKIDGLRSMIDGDPARCTTYPLEDAKATLAVYLKQETHESYLKDQFRQARAYFALHLSSAWGLKTDEAGIEIFRRETAELYEEVQLELIEAGLVRPDGSKDTKAAKKRMIEVCAREGITLRRTEGHSNPDGKCKLLDGTLLPCGDEACEDHVQLDEDACHASEDDLLIAYAEYTTLGKVLNTDVAQIASGVLYPIHTKYGLAETGRTTSSKPNIQNIRRRPGLRELYIPRPNHVFYDADFPSIELYTLAQVCVSLFGFSKLADALNAGMDPHLWMAASMLGITYKEAAANKKRPDVKQARQLSKAANFGFPGGMGIAKFVTATKKAVFSNPDKAAAKAEWESLGLTIERAKELKEQWLETWPEIRLYFEYINGLCGESGKASLESLFTERFRGGASFCSACNFRFQGLASDIGKLAMWLVAKAQYTDPTSPLYNARTVAFIHDQLIGECRDDERAHDVAHENARIMVEAANTYLPDVPIKLSKMEPLLMKRMSKNAEPTFDARGRLVAWAA</sequence>
<comment type="similarity">
    <text evidence="1">Belongs to the DNA polymerase type-A family.</text>
</comment>
<evidence type="ECO:0000256" key="1">
    <source>
        <dbReference type="ARBA" id="ARBA00007705"/>
    </source>
</evidence>
<dbReference type="GO" id="GO:0006261">
    <property type="term" value="P:DNA-templated DNA replication"/>
    <property type="evidence" value="ECO:0007669"/>
    <property type="project" value="InterPro"/>
</dbReference>
<dbReference type="RefSeq" id="WP_146644995.1">
    <property type="nucleotide sequence ID" value="NZ_CP012333.1"/>
</dbReference>
<dbReference type="Gene3D" id="1.10.150.20">
    <property type="entry name" value="5' to 3' exonuclease, C-terminal subdomain"/>
    <property type="match status" value="1"/>
</dbReference>
<dbReference type="Gene3D" id="3.30.70.370">
    <property type="match status" value="1"/>
</dbReference>
<evidence type="ECO:0000313" key="6">
    <source>
        <dbReference type="EMBL" id="AKU93405.1"/>
    </source>
</evidence>
<dbReference type="GO" id="GO:0003887">
    <property type="term" value="F:DNA-directed DNA polymerase activity"/>
    <property type="evidence" value="ECO:0007669"/>
    <property type="project" value="UniProtKB-EC"/>
</dbReference>
<protein>
    <recommendedName>
        <fullName evidence="2">DNA-directed DNA polymerase</fullName>
        <ecNumber evidence="2">2.7.7.7</ecNumber>
    </recommendedName>
</protein>
<organism evidence="6 7">
    <name type="scientific">Labilithrix luteola</name>
    <dbReference type="NCBI Taxonomy" id="1391654"/>
    <lineage>
        <taxon>Bacteria</taxon>
        <taxon>Pseudomonadati</taxon>
        <taxon>Myxococcota</taxon>
        <taxon>Polyangia</taxon>
        <taxon>Polyangiales</taxon>
        <taxon>Labilitrichaceae</taxon>
        <taxon>Labilithrix</taxon>
    </lineage>
</organism>
<dbReference type="EC" id="2.7.7.7" evidence="2"/>
<accession>A0A0K1PIQ6</accession>
<reference evidence="6 7" key="1">
    <citation type="submission" date="2015-08" db="EMBL/GenBank/DDBJ databases">
        <authorList>
            <person name="Babu N.S."/>
            <person name="Beckwith C.J."/>
            <person name="Beseler K.G."/>
            <person name="Brison A."/>
            <person name="Carone J.V."/>
            <person name="Caskin T.P."/>
            <person name="Diamond M."/>
            <person name="Durham M.E."/>
            <person name="Foxe J.M."/>
            <person name="Go M."/>
            <person name="Henderson B.A."/>
            <person name="Jones I.B."/>
            <person name="McGettigan J.A."/>
            <person name="Micheletti S.J."/>
            <person name="Nasrallah M.E."/>
            <person name="Ortiz D."/>
            <person name="Piller C.R."/>
            <person name="Privatt S.R."/>
            <person name="Schneider S.L."/>
            <person name="Sharp S."/>
            <person name="Smith T.C."/>
            <person name="Stanton J.D."/>
            <person name="Ullery H.E."/>
            <person name="Wilson R.J."/>
            <person name="Serrano M.G."/>
            <person name="Buck G."/>
            <person name="Lee V."/>
            <person name="Wang Y."/>
            <person name="Carvalho R."/>
            <person name="Voegtly L."/>
            <person name="Shi R."/>
            <person name="Duckworth R."/>
            <person name="Johnson A."/>
            <person name="Loviza R."/>
            <person name="Walstead R."/>
            <person name="Shah Z."/>
            <person name="Kiflezghi M."/>
            <person name="Wade K."/>
            <person name="Ball S.L."/>
            <person name="Bradley K.W."/>
            <person name="Asai D.J."/>
            <person name="Bowman C.A."/>
            <person name="Russell D.A."/>
            <person name="Pope W.H."/>
            <person name="Jacobs-Sera D."/>
            <person name="Hendrix R.W."/>
            <person name="Hatfull G.F."/>
        </authorList>
    </citation>
    <scope>NUCLEOTIDE SEQUENCE [LARGE SCALE GENOMIC DNA]</scope>
    <source>
        <strain evidence="6 7">DSM 27648</strain>
    </source>
</reference>
<dbReference type="Proteomes" id="UP000064967">
    <property type="component" value="Chromosome"/>
</dbReference>
<dbReference type="SUPFAM" id="SSF56672">
    <property type="entry name" value="DNA/RNA polymerases"/>
    <property type="match status" value="1"/>
</dbReference>
<feature type="domain" description="DNA-directed DNA polymerase family A palm" evidence="5">
    <location>
        <begin position="434"/>
        <end position="664"/>
    </location>
</feature>
<dbReference type="InterPro" id="IPR036397">
    <property type="entry name" value="RNaseH_sf"/>
</dbReference>
<evidence type="ECO:0000256" key="3">
    <source>
        <dbReference type="ARBA" id="ARBA00022705"/>
    </source>
</evidence>
<evidence type="ECO:0000256" key="2">
    <source>
        <dbReference type="ARBA" id="ARBA00012417"/>
    </source>
</evidence>
<keyword evidence="3" id="KW-0235">DNA replication</keyword>
<name>A0A0K1PIQ6_9BACT</name>
<dbReference type="AlphaFoldDB" id="A0A0K1PIQ6"/>
<dbReference type="EMBL" id="CP012333">
    <property type="protein sequence ID" value="AKU93405.1"/>
    <property type="molecule type" value="Genomic_DNA"/>
</dbReference>
<keyword evidence="7" id="KW-1185">Reference proteome</keyword>
<dbReference type="InterPro" id="IPR002298">
    <property type="entry name" value="DNA_polymerase_A"/>
</dbReference>
<dbReference type="OrthoDB" id="5384043at2"/>
<evidence type="ECO:0000313" key="7">
    <source>
        <dbReference type="Proteomes" id="UP000064967"/>
    </source>
</evidence>
<dbReference type="GO" id="GO:0003677">
    <property type="term" value="F:DNA binding"/>
    <property type="evidence" value="ECO:0007669"/>
    <property type="project" value="InterPro"/>
</dbReference>
<dbReference type="STRING" id="1391654.AKJ09_00069"/>
<gene>
    <name evidence="6" type="ORF">AKJ09_00069</name>
</gene>
<dbReference type="Pfam" id="PF00476">
    <property type="entry name" value="DNA_pol_A"/>
    <property type="match status" value="1"/>
</dbReference>
<comment type="catalytic activity">
    <reaction evidence="4">
        <text>DNA(n) + a 2'-deoxyribonucleoside 5'-triphosphate = DNA(n+1) + diphosphate</text>
        <dbReference type="Rhea" id="RHEA:22508"/>
        <dbReference type="Rhea" id="RHEA-COMP:17339"/>
        <dbReference type="Rhea" id="RHEA-COMP:17340"/>
        <dbReference type="ChEBI" id="CHEBI:33019"/>
        <dbReference type="ChEBI" id="CHEBI:61560"/>
        <dbReference type="ChEBI" id="CHEBI:173112"/>
        <dbReference type="EC" id="2.7.7.7"/>
    </reaction>
</comment>
<evidence type="ECO:0000259" key="5">
    <source>
        <dbReference type="SMART" id="SM00482"/>
    </source>
</evidence>
<dbReference type="PRINTS" id="PR00868">
    <property type="entry name" value="DNAPOLI"/>
</dbReference>
<dbReference type="InterPro" id="IPR001098">
    <property type="entry name" value="DNA-dir_DNA_pol_A_palm_dom"/>
</dbReference>
<dbReference type="GO" id="GO:0006302">
    <property type="term" value="P:double-strand break repair"/>
    <property type="evidence" value="ECO:0007669"/>
    <property type="project" value="TreeGrafter"/>
</dbReference>
<dbReference type="KEGG" id="llu:AKJ09_00069"/>
<dbReference type="PANTHER" id="PTHR10133">
    <property type="entry name" value="DNA POLYMERASE I"/>
    <property type="match status" value="1"/>
</dbReference>
<dbReference type="InterPro" id="IPR043502">
    <property type="entry name" value="DNA/RNA_pol_sf"/>
</dbReference>
<proteinExistence type="inferred from homology"/>